<dbReference type="GO" id="GO:0046686">
    <property type="term" value="P:response to cadmium ion"/>
    <property type="evidence" value="ECO:0007669"/>
    <property type="project" value="TreeGrafter"/>
</dbReference>
<dbReference type="GO" id="GO:0003700">
    <property type="term" value="F:DNA-binding transcription factor activity"/>
    <property type="evidence" value="ECO:0007669"/>
    <property type="project" value="InterPro"/>
</dbReference>
<dbReference type="GO" id="GO:0010288">
    <property type="term" value="P:response to lead ion"/>
    <property type="evidence" value="ECO:0007669"/>
    <property type="project" value="TreeGrafter"/>
</dbReference>
<dbReference type="Pfam" id="PF12840">
    <property type="entry name" value="HTH_20"/>
    <property type="match status" value="1"/>
</dbReference>
<keyword evidence="3" id="KW-1185">Reference proteome</keyword>
<accession>A0A3B7MDY9</accession>
<dbReference type="InterPro" id="IPR001845">
    <property type="entry name" value="HTH_ArsR_DNA-bd_dom"/>
</dbReference>
<dbReference type="Gene3D" id="1.10.10.10">
    <property type="entry name" value="Winged helix-like DNA-binding domain superfamily/Winged helix DNA-binding domain"/>
    <property type="match status" value="1"/>
</dbReference>
<dbReference type="GO" id="GO:0097063">
    <property type="term" value="F:cadmium ion sensor activity"/>
    <property type="evidence" value="ECO:0007669"/>
    <property type="project" value="TreeGrafter"/>
</dbReference>
<dbReference type="CDD" id="cd00090">
    <property type="entry name" value="HTH_ARSR"/>
    <property type="match status" value="1"/>
</dbReference>
<organism evidence="2 3">
    <name type="scientific">Paraflavitalea soli</name>
    <dbReference type="NCBI Taxonomy" id="2315862"/>
    <lineage>
        <taxon>Bacteria</taxon>
        <taxon>Pseudomonadati</taxon>
        <taxon>Bacteroidota</taxon>
        <taxon>Chitinophagia</taxon>
        <taxon>Chitinophagales</taxon>
        <taxon>Chitinophagaceae</taxon>
        <taxon>Paraflavitalea</taxon>
    </lineage>
</organism>
<sequence>MEFDQQFSAIASLIGEPARAAMLWSMLDGRAYTAGELALMAGISPQSASNHLNKLIEADLLKMEKQGKHRYYRFAKPEVATAMEAISRLIPHQEKLHRDRSFKNGDIQYARTCYDHLAGRIAVNLTQGLVKQKIIQLKEDEFDVTNKGMSWFDSIGVDIAAVRQQKRFFARPCLDWTEKKHHLAGALGAALLDQMLALNWIRRKANERTVILTGKGEKALAQLGVPVSTAGSQ</sequence>
<name>A0A3B7MDY9_9BACT</name>
<dbReference type="SMART" id="SM00418">
    <property type="entry name" value="HTH_ARSR"/>
    <property type="match status" value="1"/>
</dbReference>
<dbReference type="SUPFAM" id="SSF46785">
    <property type="entry name" value="Winged helix' DNA-binding domain"/>
    <property type="match status" value="1"/>
</dbReference>
<evidence type="ECO:0000313" key="2">
    <source>
        <dbReference type="EMBL" id="AXY72492.1"/>
    </source>
</evidence>
<dbReference type="InterPro" id="IPR036390">
    <property type="entry name" value="WH_DNA-bd_sf"/>
</dbReference>
<gene>
    <name evidence="2" type="ORF">D3H65_00200</name>
</gene>
<dbReference type="RefSeq" id="WP_119048330.1">
    <property type="nucleotide sequence ID" value="NZ_CP032157.1"/>
</dbReference>
<evidence type="ECO:0000313" key="3">
    <source>
        <dbReference type="Proteomes" id="UP000263900"/>
    </source>
</evidence>
<dbReference type="AlphaFoldDB" id="A0A3B7MDY9"/>
<dbReference type="InterPro" id="IPR052543">
    <property type="entry name" value="HTH_Metal-responsive_Reg"/>
</dbReference>
<dbReference type="OrthoDB" id="9797716at2"/>
<dbReference type="Proteomes" id="UP000263900">
    <property type="component" value="Chromosome"/>
</dbReference>
<protein>
    <submittedName>
        <fullName evidence="2">Transcriptional regulator</fullName>
    </submittedName>
</protein>
<dbReference type="PROSITE" id="PS50987">
    <property type="entry name" value="HTH_ARSR_2"/>
    <property type="match status" value="1"/>
</dbReference>
<dbReference type="EMBL" id="CP032157">
    <property type="protein sequence ID" value="AXY72492.1"/>
    <property type="molecule type" value="Genomic_DNA"/>
</dbReference>
<dbReference type="InterPro" id="IPR036388">
    <property type="entry name" value="WH-like_DNA-bd_sf"/>
</dbReference>
<evidence type="ECO:0000259" key="1">
    <source>
        <dbReference type="PROSITE" id="PS50987"/>
    </source>
</evidence>
<dbReference type="GO" id="GO:0032791">
    <property type="term" value="F:lead ion binding"/>
    <property type="evidence" value="ECO:0007669"/>
    <property type="project" value="TreeGrafter"/>
</dbReference>
<reference evidence="2 3" key="1">
    <citation type="submission" date="2018-09" db="EMBL/GenBank/DDBJ databases">
        <title>Genome sequencing of strain 6GH32-13.</title>
        <authorList>
            <person name="Weon H.-Y."/>
            <person name="Heo J."/>
            <person name="Kwon S.-W."/>
        </authorList>
    </citation>
    <scope>NUCLEOTIDE SEQUENCE [LARGE SCALE GENOMIC DNA]</scope>
    <source>
        <strain evidence="2 3">5GH32-13</strain>
    </source>
</reference>
<proteinExistence type="predicted"/>
<dbReference type="GO" id="GO:0003677">
    <property type="term" value="F:DNA binding"/>
    <property type="evidence" value="ECO:0007669"/>
    <property type="project" value="TreeGrafter"/>
</dbReference>
<dbReference type="PANTHER" id="PTHR39168">
    <property type="entry name" value="TRANSCRIPTIONAL REGULATOR-RELATED"/>
    <property type="match status" value="1"/>
</dbReference>
<dbReference type="PANTHER" id="PTHR39168:SF1">
    <property type="entry name" value="TRANSCRIPTIONAL REGULATORY PROTEIN"/>
    <property type="match status" value="1"/>
</dbReference>
<dbReference type="KEGG" id="pseg:D3H65_00200"/>
<dbReference type="InterPro" id="IPR011991">
    <property type="entry name" value="ArsR-like_HTH"/>
</dbReference>
<feature type="domain" description="HTH arsR-type" evidence="1">
    <location>
        <begin position="1"/>
        <end position="94"/>
    </location>
</feature>